<protein>
    <submittedName>
        <fullName evidence="2">Aldehyde oxidase and xanthine dehydrogenase, molybdopterin binding protein</fullName>
    </submittedName>
</protein>
<dbReference type="Pfam" id="PF02738">
    <property type="entry name" value="MoCoBD_1"/>
    <property type="match status" value="1"/>
</dbReference>
<name>T0ZI51_9ZZZZ</name>
<dbReference type="PANTHER" id="PTHR11908:SF157">
    <property type="entry name" value="XANTHINE DEHYDROGENASE SUBUNIT D-RELATED"/>
    <property type="match status" value="1"/>
</dbReference>
<feature type="non-terminal residue" evidence="2">
    <location>
        <position position="1"/>
    </location>
</feature>
<proteinExistence type="predicted"/>
<dbReference type="PANTHER" id="PTHR11908">
    <property type="entry name" value="XANTHINE DEHYDROGENASE"/>
    <property type="match status" value="1"/>
</dbReference>
<dbReference type="AlphaFoldDB" id="T0ZI51"/>
<evidence type="ECO:0000313" key="2">
    <source>
        <dbReference type="EMBL" id="EQD47991.1"/>
    </source>
</evidence>
<evidence type="ECO:0000259" key="1">
    <source>
        <dbReference type="Pfam" id="PF02738"/>
    </source>
</evidence>
<dbReference type="SUPFAM" id="SSF56003">
    <property type="entry name" value="Molybdenum cofactor-binding domain"/>
    <property type="match status" value="1"/>
</dbReference>
<dbReference type="InterPro" id="IPR008274">
    <property type="entry name" value="AldOxase/xan_DH_MoCoBD1"/>
</dbReference>
<dbReference type="InterPro" id="IPR036856">
    <property type="entry name" value="Ald_Oxase/Xan_DH_a/b_sf"/>
</dbReference>
<sequence length="310" mass="33863">LAVGKVRYIGDMIAAVAAIDEPTAERALALIRVDTEPLPEFSDPRTGLTRVPEPIHERGLLGSNIQKQVLQHFGDVDAALTRAAVTVRVRGQFAGVTHAFTEPLVTIAEATPDGRLTVWSATQVPHYLHRTLHEVLGIPMHRIRVIKPEVGGGFGGKSDPLPHELACAALSIATGRPVKMLLDREEVFYTNHGRHPTQNDVRIAAEADGTLLAYDIDTIIEGGAWSSFGTVTTYYNGVLAMGPYRVPNFRYRGRRVYTNKPPSGAMRAHGGTNIRYAVEVGLDELAEKLSIDPFDLRERNALPPHSTTVN</sequence>
<organism evidence="2">
    <name type="scientific">mine drainage metagenome</name>
    <dbReference type="NCBI Taxonomy" id="410659"/>
    <lineage>
        <taxon>unclassified sequences</taxon>
        <taxon>metagenomes</taxon>
        <taxon>ecological metagenomes</taxon>
    </lineage>
</organism>
<dbReference type="GO" id="GO:0016491">
    <property type="term" value="F:oxidoreductase activity"/>
    <property type="evidence" value="ECO:0007669"/>
    <property type="project" value="InterPro"/>
</dbReference>
<gene>
    <name evidence="2" type="ORF">B1A_14239</name>
</gene>
<dbReference type="InterPro" id="IPR016208">
    <property type="entry name" value="Ald_Oxase/xanthine_DH-like"/>
</dbReference>
<dbReference type="FunFam" id="3.30.365.10:FF:000001">
    <property type="entry name" value="Xanthine dehydrogenase oxidase"/>
    <property type="match status" value="1"/>
</dbReference>
<dbReference type="Gene3D" id="3.90.1170.50">
    <property type="entry name" value="Aldehyde oxidase/xanthine dehydrogenase, a/b hammerhead"/>
    <property type="match status" value="1"/>
</dbReference>
<accession>T0ZI51</accession>
<dbReference type="EMBL" id="AUZX01010450">
    <property type="protein sequence ID" value="EQD47991.1"/>
    <property type="molecule type" value="Genomic_DNA"/>
</dbReference>
<dbReference type="GO" id="GO:0005506">
    <property type="term" value="F:iron ion binding"/>
    <property type="evidence" value="ECO:0007669"/>
    <property type="project" value="InterPro"/>
</dbReference>
<dbReference type="SUPFAM" id="SSF54665">
    <property type="entry name" value="CO dehydrogenase molybdoprotein N-domain-like"/>
    <property type="match status" value="1"/>
</dbReference>
<dbReference type="InterPro" id="IPR037165">
    <property type="entry name" value="AldOxase/xan_DH_Mopterin-bd_sf"/>
</dbReference>
<dbReference type="Gene3D" id="3.30.365.10">
    <property type="entry name" value="Aldehyde oxidase/xanthine dehydrogenase, molybdopterin binding domain"/>
    <property type="match status" value="2"/>
</dbReference>
<feature type="non-terminal residue" evidence="2">
    <location>
        <position position="310"/>
    </location>
</feature>
<reference evidence="2" key="2">
    <citation type="journal article" date="2014" name="ISME J.">
        <title>Microbial stratification in low pH oxic and suboxic macroscopic growths along an acid mine drainage.</title>
        <authorList>
            <person name="Mendez-Garcia C."/>
            <person name="Mesa V."/>
            <person name="Sprenger R.R."/>
            <person name="Richter M."/>
            <person name="Diez M.S."/>
            <person name="Solano J."/>
            <person name="Bargiela R."/>
            <person name="Golyshina O.V."/>
            <person name="Manteca A."/>
            <person name="Ramos J.L."/>
            <person name="Gallego J.R."/>
            <person name="Llorente I."/>
            <person name="Martins Dos Santos V.A."/>
            <person name="Jensen O.N."/>
            <person name="Pelaez A.I."/>
            <person name="Sanchez J."/>
            <person name="Ferrer M."/>
        </authorList>
    </citation>
    <scope>NUCLEOTIDE SEQUENCE</scope>
</reference>
<reference evidence="2" key="1">
    <citation type="submission" date="2013-08" db="EMBL/GenBank/DDBJ databases">
        <authorList>
            <person name="Mendez C."/>
            <person name="Richter M."/>
            <person name="Ferrer M."/>
            <person name="Sanchez J."/>
        </authorList>
    </citation>
    <scope>NUCLEOTIDE SEQUENCE</scope>
</reference>
<feature type="domain" description="Aldehyde oxidase/xanthine dehydrogenase first molybdopterin binding" evidence="1">
    <location>
        <begin position="69"/>
        <end position="301"/>
    </location>
</feature>
<comment type="caution">
    <text evidence="2">The sequence shown here is derived from an EMBL/GenBank/DDBJ whole genome shotgun (WGS) entry which is preliminary data.</text>
</comment>